<accession>A0A6J6Q3L9</accession>
<reference evidence="2" key="1">
    <citation type="submission" date="2020-05" db="EMBL/GenBank/DDBJ databases">
        <authorList>
            <person name="Chiriac C."/>
            <person name="Salcher M."/>
            <person name="Ghai R."/>
            <person name="Kavagutti S V."/>
        </authorList>
    </citation>
    <scope>NUCLEOTIDE SEQUENCE</scope>
</reference>
<evidence type="ECO:0000313" key="1">
    <source>
        <dbReference type="EMBL" id="CAB4642951.1"/>
    </source>
</evidence>
<dbReference type="EMBL" id="CAEZZM010000024">
    <property type="protein sequence ID" value="CAB4758261.1"/>
    <property type="molecule type" value="Genomic_DNA"/>
</dbReference>
<protein>
    <submittedName>
        <fullName evidence="2">Unannotated protein</fullName>
    </submittedName>
</protein>
<proteinExistence type="predicted"/>
<dbReference type="EMBL" id="CAEZYG010000027">
    <property type="protein sequence ID" value="CAB4706371.1"/>
    <property type="molecule type" value="Genomic_DNA"/>
</dbReference>
<sequence>MARKYSGPLQTLPGGRFSLSLEVQDRASLVALIVQLREILLTTSTADNMRRLFPAAYHQDPEHDAEYQRLMRDELLASRLQSMNTASEMLQRDPTSKSIELTAAELEEFMRSINNLRLVIGTMLDIQESDDLYDDDESQEDDPSGVHRQLYHYLGWLLEWVVTAQSAAL</sequence>
<evidence type="ECO:0000313" key="2">
    <source>
        <dbReference type="EMBL" id="CAB4706371.1"/>
    </source>
</evidence>
<dbReference type="Pfam" id="PF09438">
    <property type="entry name" value="DUF2017"/>
    <property type="match status" value="1"/>
</dbReference>
<name>A0A6J6Q3L9_9ZZZZ</name>
<dbReference type="EMBL" id="CAEZWB010000027">
    <property type="protein sequence ID" value="CAB4642951.1"/>
    <property type="molecule type" value="Genomic_DNA"/>
</dbReference>
<gene>
    <name evidence="1" type="ORF">UFOPK2166_00353</name>
    <name evidence="2" type="ORF">UFOPK2657_00276</name>
    <name evidence="3" type="ORF">UFOPK2872_00343</name>
</gene>
<dbReference type="InterPro" id="IPR018561">
    <property type="entry name" value="AosR"/>
</dbReference>
<dbReference type="AlphaFoldDB" id="A0A6J6Q3L9"/>
<organism evidence="2">
    <name type="scientific">freshwater metagenome</name>
    <dbReference type="NCBI Taxonomy" id="449393"/>
    <lineage>
        <taxon>unclassified sequences</taxon>
        <taxon>metagenomes</taxon>
        <taxon>ecological metagenomes</taxon>
    </lineage>
</organism>
<evidence type="ECO:0000313" key="3">
    <source>
        <dbReference type="EMBL" id="CAB4758261.1"/>
    </source>
</evidence>